<dbReference type="InParanoid" id="A0A194XU66"/>
<dbReference type="SUPFAM" id="SSF109854">
    <property type="entry name" value="DinB/YfiT-like putative metalloenzymes"/>
    <property type="match status" value="1"/>
</dbReference>
<dbReference type="KEGG" id="psco:LY89DRAFT_168"/>
<protein>
    <recommendedName>
        <fullName evidence="3">DUF1993 domain-containing protein</fullName>
    </recommendedName>
</protein>
<dbReference type="InterPro" id="IPR034660">
    <property type="entry name" value="DinB/YfiT-like"/>
</dbReference>
<dbReference type="RefSeq" id="XP_018078036.1">
    <property type="nucleotide sequence ID" value="XM_018205550.1"/>
</dbReference>
<evidence type="ECO:0008006" key="3">
    <source>
        <dbReference type="Google" id="ProtNLM"/>
    </source>
</evidence>
<evidence type="ECO:0000313" key="1">
    <source>
        <dbReference type="EMBL" id="KUJ23681.1"/>
    </source>
</evidence>
<dbReference type="AlphaFoldDB" id="A0A194XU66"/>
<dbReference type="OrthoDB" id="3724345at2759"/>
<evidence type="ECO:0000313" key="2">
    <source>
        <dbReference type="Proteomes" id="UP000070700"/>
    </source>
</evidence>
<dbReference type="Proteomes" id="UP000070700">
    <property type="component" value="Unassembled WGS sequence"/>
</dbReference>
<dbReference type="Gene3D" id="1.20.120.450">
    <property type="entry name" value="dinb family like domain"/>
    <property type="match status" value="1"/>
</dbReference>
<dbReference type="PANTHER" id="PTHR36922">
    <property type="entry name" value="BLL2446 PROTEIN"/>
    <property type="match status" value="1"/>
</dbReference>
<accession>A0A194XU66</accession>
<reference evidence="1 2" key="1">
    <citation type="submission" date="2015-10" db="EMBL/GenBank/DDBJ databases">
        <title>Full genome of DAOMC 229536 Phialocephala scopiformis, a fungal endophyte of spruce producing the potent anti-insectan compound rugulosin.</title>
        <authorList>
            <consortium name="DOE Joint Genome Institute"/>
            <person name="Walker A.K."/>
            <person name="Frasz S.L."/>
            <person name="Seifert K.A."/>
            <person name="Miller J.D."/>
            <person name="Mondo S.J."/>
            <person name="Labutti K."/>
            <person name="Lipzen A."/>
            <person name="Dockter R."/>
            <person name="Kennedy M."/>
            <person name="Grigoriev I.V."/>
            <person name="Spatafora J.W."/>
        </authorList>
    </citation>
    <scope>NUCLEOTIDE SEQUENCE [LARGE SCALE GENOMIC DNA]</scope>
    <source>
        <strain evidence="1 2">CBS 120377</strain>
    </source>
</reference>
<dbReference type="PANTHER" id="PTHR36922:SF1">
    <property type="entry name" value="DUF1993 DOMAIN-CONTAINING PROTEIN"/>
    <property type="match status" value="1"/>
</dbReference>
<dbReference type="GeneID" id="28815276"/>
<sequence>MSDIDIYDVSVGTYMAGVTSLVNILKKAALQPDADTLPSAKLIDDMQPLSFQVQSVSNTVSKSLKWVIGTEVESWEDNETTMEQLIERVEKTLAMLKSIDPKALEGRESAEIKLSHGTFTGKQFIFSFGMPSFFFHLQTAYAILRMKGVQIGKADYMDSFKGSWDHS</sequence>
<proteinExistence type="predicted"/>
<gene>
    <name evidence="1" type="ORF">LY89DRAFT_168</name>
</gene>
<dbReference type="InterPro" id="IPR018531">
    <property type="entry name" value="DUF1993"/>
</dbReference>
<dbReference type="EMBL" id="KQ947404">
    <property type="protein sequence ID" value="KUJ23681.1"/>
    <property type="molecule type" value="Genomic_DNA"/>
</dbReference>
<name>A0A194XU66_MOLSC</name>
<keyword evidence="2" id="KW-1185">Reference proteome</keyword>
<organism evidence="1 2">
    <name type="scientific">Mollisia scopiformis</name>
    <name type="common">Conifer needle endophyte fungus</name>
    <name type="synonym">Phialocephala scopiformis</name>
    <dbReference type="NCBI Taxonomy" id="149040"/>
    <lineage>
        <taxon>Eukaryota</taxon>
        <taxon>Fungi</taxon>
        <taxon>Dikarya</taxon>
        <taxon>Ascomycota</taxon>
        <taxon>Pezizomycotina</taxon>
        <taxon>Leotiomycetes</taxon>
        <taxon>Helotiales</taxon>
        <taxon>Mollisiaceae</taxon>
        <taxon>Mollisia</taxon>
    </lineage>
</organism>
<dbReference type="Pfam" id="PF09351">
    <property type="entry name" value="DUF1993"/>
    <property type="match status" value="1"/>
</dbReference>